<keyword evidence="5" id="KW-1015">Disulfide bond</keyword>
<proteinExistence type="predicted"/>
<keyword evidence="3 7" id="KW-0732">Signal</keyword>
<dbReference type="GO" id="GO:0030247">
    <property type="term" value="F:polysaccharide binding"/>
    <property type="evidence" value="ECO:0007669"/>
    <property type="project" value="InterPro"/>
</dbReference>
<evidence type="ECO:0000256" key="6">
    <source>
        <dbReference type="PROSITE-ProRule" id="PRU01011"/>
    </source>
</evidence>
<keyword evidence="4" id="KW-0677">Repeat</keyword>
<evidence type="ECO:0000313" key="10">
    <source>
        <dbReference type="Proteomes" id="UP000298787"/>
    </source>
</evidence>
<dbReference type="Proteomes" id="UP000298787">
    <property type="component" value="Chromosome 12"/>
</dbReference>
<protein>
    <submittedName>
        <fullName evidence="9">Vitronectin</fullName>
    </submittedName>
</protein>
<keyword evidence="2" id="KW-0964">Secreted</keyword>
<dbReference type="InterPro" id="IPR036024">
    <property type="entry name" value="Somatomedin_B-like_dom_sf"/>
</dbReference>
<feature type="repeat" description="Hemopexin" evidence="6">
    <location>
        <begin position="227"/>
        <end position="275"/>
    </location>
</feature>
<dbReference type="PRINTS" id="PR00022">
    <property type="entry name" value="SOMATOMEDINB"/>
</dbReference>
<organism evidence="9 10">
    <name type="scientific">Collichthys lucidus</name>
    <name type="common">Big head croaker</name>
    <name type="synonym">Sciaena lucida</name>
    <dbReference type="NCBI Taxonomy" id="240159"/>
    <lineage>
        <taxon>Eukaryota</taxon>
        <taxon>Metazoa</taxon>
        <taxon>Chordata</taxon>
        <taxon>Craniata</taxon>
        <taxon>Vertebrata</taxon>
        <taxon>Euteleostomi</taxon>
        <taxon>Actinopterygii</taxon>
        <taxon>Neopterygii</taxon>
        <taxon>Teleostei</taxon>
        <taxon>Neoteleostei</taxon>
        <taxon>Acanthomorphata</taxon>
        <taxon>Eupercaria</taxon>
        <taxon>Sciaenidae</taxon>
        <taxon>Collichthys</taxon>
    </lineage>
</organism>
<feature type="signal peptide" evidence="7">
    <location>
        <begin position="1"/>
        <end position="25"/>
    </location>
</feature>
<evidence type="ECO:0000256" key="4">
    <source>
        <dbReference type="ARBA" id="ARBA00022737"/>
    </source>
</evidence>
<dbReference type="Pfam" id="PF00045">
    <property type="entry name" value="Hemopexin"/>
    <property type="match status" value="1"/>
</dbReference>
<dbReference type="InterPro" id="IPR001212">
    <property type="entry name" value="Somatomedin_B_dom"/>
</dbReference>
<evidence type="ECO:0000259" key="8">
    <source>
        <dbReference type="PROSITE" id="PS50958"/>
    </source>
</evidence>
<evidence type="ECO:0000256" key="1">
    <source>
        <dbReference type="ARBA" id="ARBA00004613"/>
    </source>
</evidence>
<dbReference type="Pfam" id="PF01033">
    <property type="entry name" value="Somatomedin_B"/>
    <property type="match status" value="2"/>
</dbReference>
<dbReference type="SUPFAM" id="SSF90188">
    <property type="entry name" value="Somatomedin B domain"/>
    <property type="match status" value="2"/>
</dbReference>
<dbReference type="GO" id="GO:0006955">
    <property type="term" value="P:immune response"/>
    <property type="evidence" value="ECO:0007669"/>
    <property type="project" value="InterPro"/>
</dbReference>
<evidence type="ECO:0000256" key="3">
    <source>
        <dbReference type="ARBA" id="ARBA00022729"/>
    </source>
</evidence>
<comment type="subcellular location">
    <subcellularLocation>
        <location evidence="1">Secreted</location>
    </subcellularLocation>
</comment>
<evidence type="ECO:0000313" key="9">
    <source>
        <dbReference type="EMBL" id="TKS80385.1"/>
    </source>
</evidence>
<accession>A0A4U5V2A6</accession>
<evidence type="ECO:0000256" key="5">
    <source>
        <dbReference type="ARBA" id="ARBA00023157"/>
    </source>
</evidence>
<dbReference type="Gene3D" id="4.10.410.20">
    <property type="match status" value="2"/>
</dbReference>
<name>A0A4U5V2A6_COLLU</name>
<dbReference type="STRING" id="240159.A0A4U5V2A6"/>
<dbReference type="SUPFAM" id="SSF50923">
    <property type="entry name" value="Hemopexin-like domain"/>
    <property type="match status" value="1"/>
</dbReference>
<dbReference type="AlphaFoldDB" id="A0A4U5V2A6"/>
<dbReference type="PANTHER" id="PTHR22917">
    <property type="entry name" value="HEMOPEXIN DOMAIN-CONTAINING PROTEIN"/>
    <property type="match status" value="1"/>
</dbReference>
<dbReference type="PROSITE" id="PS50958">
    <property type="entry name" value="SMB_2"/>
    <property type="match status" value="2"/>
</dbReference>
<dbReference type="SMART" id="SM00120">
    <property type="entry name" value="HX"/>
    <property type="match status" value="2"/>
</dbReference>
<feature type="domain" description="SMB" evidence="8">
    <location>
        <begin position="26"/>
        <end position="70"/>
    </location>
</feature>
<dbReference type="InterPro" id="IPR036375">
    <property type="entry name" value="Hemopexin-like_dom_sf"/>
</dbReference>
<dbReference type="InterPro" id="IPR020436">
    <property type="entry name" value="SMB_chordata"/>
</dbReference>
<feature type="domain" description="SMB" evidence="8">
    <location>
        <begin position="71"/>
        <end position="110"/>
    </location>
</feature>
<sequence>MMMKMMKTMSQCLLLLGLAVTYTAAGPGSCVGRCGESFIRGQQCKCDFGCLQHNECCPDYQAICTSVQSCQGRCGETFKRGKLCECDAQCINYSTCCNDYKLQCDVPQPRTYQSVRAPASGSRKLERSRKRLNSDSEEWYTGVPSLSNRASGGNVNVHVVLSPGGVAPSGPRLCDDPELCNESPINGITALINGTILIFKGEMCWSVDPVTRSVGHPRSIADTLGISAPIDTVFTRANCEGNTYIIKGDLCWLLDANMVMEPGYPKPVASEFPGLRGSIRAALSVPATRSRPETVYFFKKGDVMQRFSFPSSNIPDCSNTPRGSYQRRFDHPTEVLLSGEIKLKVSLKELPAPVTSAVSTLSPGWTDRYEHYVFSGPLFFSIQVSGTLPALTKPEPTAVFSPIVSPPVAAPYPAPPPNSIRVWLQLCIGTSCKGDGGLFLICFASRVAVNCFFFFFDIMILKYRPIVSGL</sequence>
<dbReference type="EMBL" id="CM014089">
    <property type="protein sequence ID" value="TKS80385.1"/>
    <property type="molecule type" value="Genomic_DNA"/>
</dbReference>
<dbReference type="PROSITE" id="PS51642">
    <property type="entry name" value="HEMOPEXIN_2"/>
    <property type="match status" value="1"/>
</dbReference>
<reference evidence="9 10" key="1">
    <citation type="submission" date="2019-01" db="EMBL/GenBank/DDBJ databases">
        <title>Genome Assembly of Collichthys lucidus.</title>
        <authorList>
            <person name="Cai M."/>
            <person name="Xiao S."/>
        </authorList>
    </citation>
    <scope>NUCLEOTIDE SEQUENCE [LARGE SCALE GENOMIC DNA]</scope>
    <source>
        <strain evidence="9">JT15FE1705JMU</strain>
        <tissue evidence="9">Muscle</tissue>
    </source>
</reference>
<dbReference type="InterPro" id="IPR051298">
    <property type="entry name" value="Heme_transport/Cell_adhesion"/>
</dbReference>
<dbReference type="PANTHER" id="PTHR22917:SF8">
    <property type="entry name" value="PROTEOGLYCAN 4 ISOFORM X1"/>
    <property type="match status" value="1"/>
</dbReference>
<gene>
    <name evidence="9" type="ORF">D9C73_013382</name>
</gene>
<keyword evidence="10" id="KW-1185">Reference proteome</keyword>
<evidence type="ECO:0000256" key="7">
    <source>
        <dbReference type="SAM" id="SignalP"/>
    </source>
</evidence>
<dbReference type="InterPro" id="IPR018487">
    <property type="entry name" value="Hemopexin-like_repeat"/>
</dbReference>
<dbReference type="SMART" id="SM00201">
    <property type="entry name" value="SO"/>
    <property type="match status" value="2"/>
</dbReference>
<dbReference type="GO" id="GO:0005615">
    <property type="term" value="C:extracellular space"/>
    <property type="evidence" value="ECO:0007669"/>
    <property type="project" value="TreeGrafter"/>
</dbReference>
<dbReference type="GO" id="GO:0005044">
    <property type="term" value="F:scavenger receptor activity"/>
    <property type="evidence" value="ECO:0007669"/>
    <property type="project" value="InterPro"/>
</dbReference>
<dbReference type="PROSITE" id="PS00524">
    <property type="entry name" value="SMB_1"/>
    <property type="match status" value="2"/>
</dbReference>
<feature type="chain" id="PRO_5020853298" evidence="7">
    <location>
        <begin position="26"/>
        <end position="470"/>
    </location>
</feature>
<evidence type="ECO:0000256" key="2">
    <source>
        <dbReference type="ARBA" id="ARBA00022525"/>
    </source>
</evidence>
<dbReference type="Gene3D" id="2.110.10.10">
    <property type="entry name" value="Hemopexin-like domain"/>
    <property type="match status" value="1"/>
</dbReference>